<organism evidence="2 3">
    <name type="scientific">Staphylococcus rostri</name>
    <dbReference type="NCBI Taxonomy" id="522262"/>
    <lineage>
        <taxon>Bacteria</taxon>
        <taxon>Bacillati</taxon>
        <taxon>Bacillota</taxon>
        <taxon>Bacilli</taxon>
        <taxon>Bacillales</taxon>
        <taxon>Staphylococcaceae</taxon>
        <taxon>Staphylococcus</taxon>
    </lineage>
</organism>
<keyword evidence="3" id="KW-1185">Reference proteome</keyword>
<feature type="transmembrane region" description="Helical" evidence="1">
    <location>
        <begin position="106"/>
        <end position="126"/>
    </location>
</feature>
<evidence type="ECO:0000256" key="1">
    <source>
        <dbReference type="SAM" id="Phobius"/>
    </source>
</evidence>
<dbReference type="OrthoDB" id="1690540at2"/>
<feature type="transmembrane region" description="Helical" evidence="1">
    <location>
        <begin position="142"/>
        <end position="159"/>
    </location>
</feature>
<protein>
    <submittedName>
        <fullName evidence="2">DUF2975 domain-containing protein</fullName>
    </submittedName>
</protein>
<feature type="transmembrane region" description="Helical" evidence="1">
    <location>
        <begin position="12"/>
        <end position="37"/>
    </location>
</feature>
<keyword evidence="1" id="KW-0472">Membrane</keyword>
<dbReference type="AlphaFoldDB" id="A0A2K3YY06"/>
<gene>
    <name evidence="2" type="ORF">CD122_00455</name>
</gene>
<dbReference type="Proteomes" id="UP000242752">
    <property type="component" value="Unassembled WGS sequence"/>
</dbReference>
<feature type="transmembrane region" description="Helical" evidence="1">
    <location>
        <begin position="57"/>
        <end position="78"/>
    </location>
</feature>
<name>A0A2K3YY06_9STAP</name>
<accession>A0A2K3YY06</accession>
<evidence type="ECO:0000313" key="3">
    <source>
        <dbReference type="Proteomes" id="UP000242752"/>
    </source>
</evidence>
<proteinExistence type="predicted"/>
<keyword evidence="1" id="KW-1133">Transmembrane helix</keyword>
<keyword evidence="1" id="KW-0812">Transmembrane</keyword>
<evidence type="ECO:0000313" key="2">
    <source>
        <dbReference type="EMBL" id="PNZ30500.1"/>
    </source>
</evidence>
<dbReference type="EMBL" id="PPRF01000002">
    <property type="protein sequence ID" value="PNZ30500.1"/>
    <property type="molecule type" value="Genomic_DNA"/>
</dbReference>
<comment type="caution">
    <text evidence="2">The sequence shown here is derived from an EMBL/GenBank/DDBJ whole genome shotgun (WGS) entry which is preliminary data.</text>
</comment>
<dbReference type="RefSeq" id="WP_103357059.1">
    <property type="nucleotide sequence ID" value="NZ_CP113107.1"/>
</dbReference>
<sequence length="173" mass="20243">MRNIMRITSYILSFMRYLIWILIFIMFIGIAGVLFGGQRNHWTFTFDYGDFITKVPIMIPLSILILLITISIFIIQLLKIWSELLFVFSDGQYFSDENLKKLKKSMIFLVLVTVFQFIINLIINYLNVENVSAVFDFSIKNYLVHAAFMLFNSILIIVLEKGSNIQKENEGFI</sequence>
<reference evidence="2 3" key="1">
    <citation type="submission" date="2017-08" db="EMBL/GenBank/DDBJ databases">
        <title>Draft genome sequences of 64 type strains of genus Staph aureus.</title>
        <authorList>
            <person name="Cole K."/>
            <person name="Golubchik T."/>
            <person name="Russell J."/>
            <person name="Foster D."/>
            <person name="Llewelyn M."/>
            <person name="Wilson D."/>
            <person name="Crook D."/>
            <person name="Paul J."/>
        </authorList>
    </citation>
    <scope>NUCLEOTIDE SEQUENCE [LARGE SCALE GENOMIC DNA]</scope>
    <source>
        <strain evidence="2 3">DSM 21968</strain>
    </source>
</reference>